<name>A0AAD2CGS1_9STRA</name>
<keyword evidence="2" id="KW-0472">Membrane</keyword>
<dbReference type="EMBL" id="CAKOGP040000224">
    <property type="protein sequence ID" value="CAJ1932491.1"/>
    <property type="molecule type" value="Genomic_DNA"/>
</dbReference>
<dbReference type="Proteomes" id="UP001295423">
    <property type="component" value="Unassembled WGS sequence"/>
</dbReference>
<accession>A0AAD2CGS1</accession>
<dbReference type="AlphaFoldDB" id="A0AAD2CGS1"/>
<organism evidence="3 4">
    <name type="scientific">Cylindrotheca closterium</name>
    <dbReference type="NCBI Taxonomy" id="2856"/>
    <lineage>
        <taxon>Eukaryota</taxon>
        <taxon>Sar</taxon>
        <taxon>Stramenopiles</taxon>
        <taxon>Ochrophyta</taxon>
        <taxon>Bacillariophyta</taxon>
        <taxon>Bacillariophyceae</taxon>
        <taxon>Bacillariophycidae</taxon>
        <taxon>Bacillariales</taxon>
        <taxon>Bacillariaceae</taxon>
        <taxon>Cylindrotheca</taxon>
    </lineage>
</organism>
<evidence type="ECO:0000313" key="3">
    <source>
        <dbReference type="EMBL" id="CAJ1932491.1"/>
    </source>
</evidence>
<feature type="transmembrane region" description="Helical" evidence="2">
    <location>
        <begin position="64"/>
        <end position="87"/>
    </location>
</feature>
<feature type="region of interest" description="Disordered" evidence="1">
    <location>
        <begin position="183"/>
        <end position="211"/>
    </location>
</feature>
<feature type="compositionally biased region" description="Polar residues" evidence="1">
    <location>
        <begin position="26"/>
        <end position="38"/>
    </location>
</feature>
<evidence type="ECO:0000256" key="2">
    <source>
        <dbReference type="SAM" id="Phobius"/>
    </source>
</evidence>
<gene>
    <name evidence="3" type="ORF">CYCCA115_LOCUS2863</name>
</gene>
<keyword evidence="2" id="KW-0812">Transmembrane</keyword>
<evidence type="ECO:0000313" key="4">
    <source>
        <dbReference type="Proteomes" id="UP001295423"/>
    </source>
</evidence>
<proteinExistence type="predicted"/>
<dbReference type="InterPro" id="IPR011050">
    <property type="entry name" value="Pectin_lyase_fold/virulence"/>
</dbReference>
<keyword evidence="2" id="KW-1133">Transmembrane helix</keyword>
<comment type="caution">
    <text evidence="3">The sequence shown here is derived from an EMBL/GenBank/DDBJ whole genome shotgun (WGS) entry which is preliminary data.</text>
</comment>
<protein>
    <submittedName>
        <fullName evidence="3">Uncharacterized protein</fullName>
    </submittedName>
</protein>
<feature type="region of interest" description="Disordered" evidence="1">
    <location>
        <begin position="1"/>
        <end position="40"/>
    </location>
</feature>
<evidence type="ECO:0000256" key="1">
    <source>
        <dbReference type="SAM" id="MobiDB-lite"/>
    </source>
</evidence>
<sequence length="433" mass="46874">MGGNRRSRGGNASQNRQQNRNEDSTKSSQQHPVGSSAASRDPYERNDVILAEIARGLNVSWRDIGVGCLALLGLITFGAFLGVFASMTLSVHYYEKSAFGSHIGVSAAKRNFGLTPTYSGITSFDDATLLANKLMNGASNPNYQNVGRVLPAKTVGTVDALMLVEESTPLGIKMTFSDRTSGAAACSRDDSSDSCPENQEQEDGSSPKLSTAQAKRFVAQYEEWLRVQPKVQPPDPMIQPTKCQDGSSGFDDWRTLKQAMHEANSIGEERLALWSSYFATDGRHLSVYENDLLYYEEDVIFRICPGETLTARRGPVTVNAPNLVLECQDCTVDVGGTHLAFGPRARNVLVRGITFTGATSSSLTFFHHGSDAIFEDCTWIGNTGRSQKFGAVADLNSTSAVNFYRCSIGHGNKKNWFGSPTSNGGSSSLSIRA</sequence>
<reference evidence="3" key="1">
    <citation type="submission" date="2023-08" db="EMBL/GenBank/DDBJ databases">
        <authorList>
            <person name="Audoor S."/>
            <person name="Bilcke G."/>
        </authorList>
    </citation>
    <scope>NUCLEOTIDE SEQUENCE</scope>
</reference>
<keyword evidence="4" id="KW-1185">Reference proteome</keyword>
<dbReference type="SUPFAM" id="SSF51126">
    <property type="entry name" value="Pectin lyase-like"/>
    <property type="match status" value="1"/>
</dbReference>